<organism evidence="1 2">
    <name type="scientific">Bermanella marisrubri</name>
    <dbReference type="NCBI Taxonomy" id="207949"/>
    <lineage>
        <taxon>Bacteria</taxon>
        <taxon>Pseudomonadati</taxon>
        <taxon>Pseudomonadota</taxon>
        <taxon>Gammaproteobacteria</taxon>
        <taxon>Oceanospirillales</taxon>
        <taxon>Oceanospirillaceae</taxon>
        <taxon>Bermanella</taxon>
    </lineage>
</organism>
<accession>Q1N1L6</accession>
<name>Q1N1L6_9GAMM</name>
<protein>
    <submittedName>
        <fullName evidence="1">Uncharacterized protein</fullName>
    </submittedName>
</protein>
<sequence>MTAMRVLEKPYFIIIVLIALLPVNSYGDGQWITGVIVSGLEQRMDDEEAAFEIIAANKIHKCNDKGSQTFRFYSEYEQVQNRRFELALTAFLHKKPVSLYVNGCEKGTMLVERLIIRDTLERP</sequence>
<dbReference type="HOGENOM" id="CLU_2010801_0_0_6"/>
<evidence type="ECO:0000313" key="1">
    <source>
        <dbReference type="EMBL" id="EAT12034.1"/>
    </source>
</evidence>
<evidence type="ECO:0000313" key="2">
    <source>
        <dbReference type="Proteomes" id="UP000004263"/>
    </source>
</evidence>
<gene>
    <name evidence="1" type="ORF">RED65_03310</name>
</gene>
<dbReference type="STRING" id="207949.RED65_03310"/>
<dbReference type="EMBL" id="AAQH01000010">
    <property type="protein sequence ID" value="EAT12034.1"/>
    <property type="molecule type" value="Genomic_DNA"/>
</dbReference>
<dbReference type="RefSeq" id="WP_007018994.1">
    <property type="nucleotide sequence ID" value="NZ_CH724120.1"/>
</dbReference>
<keyword evidence="2" id="KW-1185">Reference proteome</keyword>
<comment type="caution">
    <text evidence="1">The sequence shown here is derived from an EMBL/GenBank/DDBJ whole genome shotgun (WGS) entry which is preliminary data.</text>
</comment>
<dbReference type="AlphaFoldDB" id="Q1N1L6"/>
<dbReference type="Proteomes" id="UP000004263">
    <property type="component" value="Unassembled WGS sequence"/>
</dbReference>
<reference evidence="1 2" key="1">
    <citation type="submission" date="2006-03" db="EMBL/GenBank/DDBJ databases">
        <authorList>
            <person name="Pinhassi J."/>
            <person name="Pedros-Alio C."/>
            <person name="Ferriera S."/>
            <person name="Johnson J."/>
            <person name="Kravitz S."/>
            <person name="Halpern A."/>
            <person name="Remington K."/>
            <person name="Beeson K."/>
            <person name="Tran B."/>
            <person name="Rogers Y.-H."/>
            <person name="Friedman R."/>
            <person name="Venter J.C."/>
        </authorList>
    </citation>
    <scope>NUCLEOTIDE SEQUENCE [LARGE SCALE GENOMIC DNA]</scope>
    <source>
        <strain evidence="1 2">RED65</strain>
    </source>
</reference>
<proteinExistence type="predicted"/>